<organism evidence="3 4">
    <name type="scientific">Phascolomyces articulosus</name>
    <dbReference type="NCBI Taxonomy" id="60185"/>
    <lineage>
        <taxon>Eukaryota</taxon>
        <taxon>Fungi</taxon>
        <taxon>Fungi incertae sedis</taxon>
        <taxon>Mucoromycota</taxon>
        <taxon>Mucoromycotina</taxon>
        <taxon>Mucoromycetes</taxon>
        <taxon>Mucorales</taxon>
        <taxon>Lichtheimiaceae</taxon>
        <taxon>Phascolomyces</taxon>
    </lineage>
</organism>
<dbReference type="Gene3D" id="3.30.1050.10">
    <property type="entry name" value="SCP2 sterol-binding domain"/>
    <property type="match status" value="1"/>
</dbReference>
<gene>
    <name evidence="3" type="ORF">BDA99DRAFT_507350</name>
</gene>
<dbReference type="GO" id="GO:0005829">
    <property type="term" value="C:cytosol"/>
    <property type="evidence" value="ECO:0007669"/>
    <property type="project" value="TreeGrafter"/>
</dbReference>
<dbReference type="SUPFAM" id="SSF55718">
    <property type="entry name" value="SCP-like"/>
    <property type="match status" value="1"/>
</dbReference>
<dbReference type="Proteomes" id="UP001209540">
    <property type="component" value="Unassembled WGS sequence"/>
</dbReference>
<dbReference type="EMBL" id="JAIXMP010000011">
    <property type="protein sequence ID" value="KAI9264965.1"/>
    <property type="molecule type" value="Genomic_DNA"/>
</dbReference>
<reference evidence="3" key="2">
    <citation type="submission" date="2023-02" db="EMBL/GenBank/DDBJ databases">
        <authorList>
            <consortium name="DOE Joint Genome Institute"/>
            <person name="Mondo S.J."/>
            <person name="Chang Y."/>
            <person name="Wang Y."/>
            <person name="Ahrendt S."/>
            <person name="Andreopoulos W."/>
            <person name="Barry K."/>
            <person name="Beard J."/>
            <person name="Benny G.L."/>
            <person name="Blankenship S."/>
            <person name="Bonito G."/>
            <person name="Cuomo C."/>
            <person name="Desiro A."/>
            <person name="Gervers K.A."/>
            <person name="Hundley H."/>
            <person name="Kuo A."/>
            <person name="LaButti K."/>
            <person name="Lang B.F."/>
            <person name="Lipzen A."/>
            <person name="O'Donnell K."/>
            <person name="Pangilinan J."/>
            <person name="Reynolds N."/>
            <person name="Sandor L."/>
            <person name="Smith M.W."/>
            <person name="Tsang A."/>
            <person name="Grigoriev I.V."/>
            <person name="Stajich J.E."/>
            <person name="Spatafora J.W."/>
        </authorList>
    </citation>
    <scope>NUCLEOTIDE SEQUENCE</scope>
    <source>
        <strain evidence="3">RSA 2281</strain>
    </source>
</reference>
<accession>A0AAD5K1M0</accession>
<dbReference type="InterPro" id="IPR036527">
    <property type="entry name" value="SCP2_sterol-bd_dom_sf"/>
</dbReference>
<reference evidence="3" key="1">
    <citation type="journal article" date="2022" name="IScience">
        <title>Evolution of zygomycete secretomes and the origins of terrestrial fungal ecologies.</title>
        <authorList>
            <person name="Chang Y."/>
            <person name="Wang Y."/>
            <person name="Mondo S."/>
            <person name="Ahrendt S."/>
            <person name="Andreopoulos W."/>
            <person name="Barry K."/>
            <person name="Beard J."/>
            <person name="Benny G.L."/>
            <person name="Blankenship S."/>
            <person name="Bonito G."/>
            <person name="Cuomo C."/>
            <person name="Desiro A."/>
            <person name="Gervers K.A."/>
            <person name="Hundley H."/>
            <person name="Kuo A."/>
            <person name="LaButti K."/>
            <person name="Lang B.F."/>
            <person name="Lipzen A."/>
            <person name="O'Donnell K."/>
            <person name="Pangilinan J."/>
            <person name="Reynolds N."/>
            <person name="Sandor L."/>
            <person name="Smith M.E."/>
            <person name="Tsang A."/>
            <person name="Grigoriev I.V."/>
            <person name="Stajich J.E."/>
            <person name="Spatafora J.W."/>
        </authorList>
    </citation>
    <scope>NUCLEOTIDE SEQUENCE</scope>
    <source>
        <strain evidence="3">RSA 2281</strain>
    </source>
</reference>
<dbReference type="PANTHER" id="PTHR10094">
    <property type="entry name" value="STEROL CARRIER PROTEIN 2 SCP-2 FAMILY PROTEIN"/>
    <property type="match status" value="1"/>
</dbReference>
<proteinExistence type="predicted"/>
<evidence type="ECO:0000313" key="4">
    <source>
        <dbReference type="Proteomes" id="UP001209540"/>
    </source>
</evidence>
<dbReference type="PANTHER" id="PTHR10094:SF25">
    <property type="entry name" value="SCP2 STEROL-BINDING DOMAIN-CONTAINING PROTEIN 1"/>
    <property type="match status" value="1"/>
</dbReference>
<comment type="caution">
    <text evidence="3">The sequence shown here is derived from an EMBL/GenBank/DDBJ whole genome shotgun (WGS) entry which is preliminary data.</text>
</comment>
<sequence length="160" mass="18106">MSFVFDPAAPKKGPRPPRKLVSDMMFPELDRQLSDDPKLWPNLNGLYILNVTKRRKPATTWYLLFQGNRIKPVITKVKQTVGAKKVPVVKMQVEDADVLNFIAGGLTGVKAYVERRIKVRGDLVLAQRLEQLFEKAGGRERAMQFVQQNEQLSAQASSKL</sequence>
<dbReference type="Pfam" id="PF02036">
    <property type="entry name" value="SCP2"/>
    <property type="match status" value="1"/>
</dbReference>
<name>A0AAD5K1M0_9FUNG</name>
<dbReference type="AlphaFoldDB" id="A0AAD5K1M0"/>
<evidence type="ECO:0000313" key="3">
    <source>
        <dbReference type="EMBL" id="KAI9264965.1"/>
    </source>
</evidence>
<dbReference type="InterPro" id="IPR003033">
    <property type="entry name" value="SCP2_sterol-bd_dom"/>
</dbReference>
<evidence type="ECO:0000259" key="2">
    <source>
        <dbReference type="Pfam" id="PF02036"/>
    </source>
</evidence>
<keyword evidence="4" id="KW-1185">Reference proteome</keyword>
<protein>
    <recommendedName>
        <fullName evidence="2">SCP2 domain-containing protein</fullName>
    </recommendedName>
</protein>
<feature type="domain" description="SCP2" evidence="2">
    <location>
        <begin position="35"/>
        <end position="134"/>
    </location>
</feature>
<feature type="region of interest" description="Disordered" evidence="1">
    <location>
        <begin position="1"/>
        <end position="20"/>
    </location>
</feature>
<evidence type="ECO:0000256" key="1">
    <source>
        <dbReference type="SAM" id="MobiDB-lite"/>
    </source>
</evidence>